<proteinExistence type="predicted"/>
<dbReference type="RefSeq" id="WP_115631491.1">
    <property type="nucleotide sequence ID" value="NZ_UIGI01000001.1"/>
</dbReference>
<dbReference type="AlphaFoldDB" id="A0A381CF94"/>
<name>A0A381CF94_9ENTR</name>
<reference evidence="1 2" key="1">
    <citation type="submission" date="2018-06" db="EMBL/GenBank/DDBJ databases">
        <authorList>
            <consortium name="Pathogen Informatics"/>
            <person name="Doyle S."/>
        </authorList>
    </citation>
    <scope>NUCLEOTIDE SEQUENCE [LARGE SCALE GENOMIC DNA]</scope>
    <source>
        <strain evidence="1 2">NCTC12119</strain>
    </source>
</reference>
<gene>
    <name evidence="1" type="ORF">NCTC12119_04327</name>
</gene>
<sequence>MNNSNYLKMNMESERKIALSLEEGLTSFRKNGHEVLNSIYSGAERVSWYTSCFFDNYQDVCQELKEEDKRMIAAINEVFTRKDVIFDMIELYTGHVLDNFSDSARERIVIQVTGFLAKNRTKFSTKSALSYLIAKSISESINFTTKIRVAIGKVSNVILTLLDFYSNIQKAALSARRLKTLNPVFYHILYRNNLEMLYFILEPALQRNIGIINTTLNERDAIAILRDITK</sequence>
<dbReference type="EMBL" id="UIGI01000001">
    <property type="protein sequence ID" value="SUW65763.1"/>
    <property type="molecule type" value="Genomic_DNA"/>
</dbReference>
<protein>
    <submittedName>
        <fullName evidence="1">Uncharacterized protein</fullName>
    </submittedName>
</protein>
<evidence type="ECO:0000313" key="1">
    <source>
        <dbReference type="EMBL" id="SUW65763.1"/>
    </source>
</evidence>
<evidence type="ECO:0000313" key="2">
    <source>
        <dbReference type="Proteomes" id="UP000255528"/>
    </source>
</evidence>
<dbReference type="Proteomes" id="UP000255528">
    <property type="component" value="Unassembled WGS sequence"/>
</dbReference>
<organism evidence="1 2">
    <name type="scientific">Buttiauxella agrestis</name>
    <dbReference type="NCBI Taxonomy" id="82977"/>
    <lineage>
        <taxon>Bacteria</taxon>
        <taxon>Pseudomonadati</taxon>
        <taxon>Pseudomonadota</taxon>
        <taxon>Gammaproteobacteria</taxon>
        <taxon>Enterobacterales</taxon>
        <taxon>Enterobacteriaceae</taxon>
        <taxon>Buttiauxella</taxon>
    </lineage>
</organism>
<accession>A0A381CF94</accession>